<dbReference type="Proteomes" id="UP001458880">
    <property type="component" value="Unassembled WGS sequence"/>
</dbReference>
<dbReference type="EMBL" id="JASPKY010000587">
    <property type="protein sequence ID" value="KAK9688564.1"/>
    <property type="molecule type" value="Genomic_DNA"/>
</dbReference>
<sequence>MRNISEKVMSQFFRAYHEQYYTGDALLLVFSPVQHHPFDLGRTQNKKTQMLTSQFMTTFLIYKEEDFDRRKEPWVTTFLIYKEEDFDRRKEPWVQKKWQGIILMSLTFGQIDDAKPCSDETV</sequence>
<gene>
    <name evidence="1" type="ORF">QE152_g35222</name>
</gene>
<proteinExistence type="predicted"/>
<reference evidence="1 2" key="1">
    <citation type="journal article" date="2024" name="BMC Genomics">
        <title>De novo assembly and annotation of Popillia japonica's genome with initial clues to its potential as an invasive pest.</title>
        <authorList>
            <person name="Cucini C."/>
            <person name="Boschi S."/>
            <person name="Funari R."/>
            <person name="Cardaioli E."/>
            <person name="Iannotti N."/>
            <person name="Marturano G."/>
            <person name="Paoli F."/>
            <person name="Bruttini M."/>
            <person name="Carapelli A."/>
            <person name="Frati F."/>
            <person name="Nardi F."/>
        </authorList>
    </citation>
    <scope>NUCLEOTIDE SEQUENCE [LARGE SCALE GENOMIC DNA]</scope>
    <source>
        <strain evidence="1">DMR45628</strain>
    </source>
</reference>
<accession>A0AAW1IGC3</accession>
<organism evidence="1 2">
    <name type="scientific">Popillia japonica</name>
    <name type="common">Japanese beetle</name>
    <dbReference type="NCBI Taxonomy" id="7064"/>
    <lineage>
        <taxon>Eukaryota</taxon>
        <taxon>Metazoa</taxon>
        <taxon>Ecdysozoa</taxon>
        <taxon>Arthropoda</taxon>
        <taxon>Hexapoda</taxon>
        <taxon>Insecta</taxon>
        <taxon>Pterygota</taxon>
        <taxon>Neoptera</taxon>
        <taxon>Endopterygota</taxon>
        <taxon>Coleoptera</taxon>
        <taxon>Polyphaga</taxon>
        <taxon>Scarabaeiformia</taxon>
        <taxon>Scarabaeidae</taxon>
        <taxon>Rutelinae</taxon>
        <taxon>Popillia</taxon>
    </lineage>
</organism>
<comment type="caution">
    <text evidence="1">The sequence shown here is derived from an EMBL/GenBank/DDBJ whole genome shotgun (WGS) entry which is preliminary data.</text>
</comment>
<keyword evidence="2" id="KW-1185">Reference proteome</keyword>
<evidence type="ECO:0000313" key="1">
    <source>
        <dbReference type="EMBL" id="KAK9688564.1"/>
    </source>
</evidence>
<evidence type="ECO:0000313" key="2">
    <source>
        <dbReference type="Proteomes" id="UP001458880"/>
    </source>
</evidence>
<protein>
    <submittedName>
        <fullName evidence="1">Uncharacterized protein</fullName>
    </submittedName>
</protein>
<name>A0AAW1IGC3_POPJA</name>
<dbReference type="AlphaFoldDB" id="A0AAW1IGC3"/>